<accession>A0A0E9VH98</accession>
<dbReference type="AlphaFoldDB" id="A0A0E9VH98"/>
<organism evidence="1">
    <name type="scientific">Anguilla anguilla</name>
    <name type="common">European freshwater eel</name>
    <name type="synonym">Muraena anguilla</name>
    <dbReference type="NCBI Taxonomy" id="7936"/>
    <lineage>
        <taxon>Eukaryota</taxon>
        <taxon>Metazoa</taxon>
        <taxon>Chordata</taxon>
        <taxon>Craniata</taxon>
        <taxon>Vertebrata</taxon>
        <taxon>Euteleostomi</taxon>
        <taxon>Actinopterygii</taxon>
        <taxon>Neopterygii</taxon>
        <taxon>Teleostei</taxon>
        <taxon>Anguilliformes</taxon>
        <taxon>Anguillidae</taxon>
        <taxon>Anguilla</taxon>
    </lineage>
</organism>
<evidence type="ECO:0000313" key="1">
    <source>
        <dbReference type="EMBL" id="JAH77376.1"/>
    </source>
</evidence>
<reference evidence="1" key="2">
    <citation type="journal article" date="2015" name="Fish Shellfish Immunol.">
        <title>Early steps in the European eel (Anguilla anguilla)-Vibrio vulnificus interaction in the gills: Role of the RtxA13 toxin.</title>
        <authorList>
            <person name="Callol A."/>
            <person name="Pajuelo D."/>
            <person name="Ebbesson L."/>
            <person name="Teles M."/>
            <person name="MacKenzie S."/>
            <person name="Amaro C."/>
        </authorList>
    </citation>
    <scope>NUCLEOTIDE SEQUENCE</scope>
</reference>
<proteinExistence type="predicted"/>
<dbReference type="EMBL" id="GBXM01031201">
    <property type="protein sequence ID" value="JAH77376.1"/>
    <property type="molecule type" value="Transcribed_RNA"/>
</dbReference>
<protein>
    <submittedName>
        <fullName evidence="1">Uncharacterized protein</fullName>
    </submittedName>
</protein>
<name>A0A0E9VH98_ANGAN</name>
<sequence length="49" mass="5875">MSKTLTFMSQKNAVKITLLLITVYLNDLKHIILHLYYCINDIYLVFHQF</sequence>
<reference evidence="1" key="1">
    <citation type="submission" date="2014-11" db="EMBL/GenBank/DDBJ databases">
        <authorList>
            <person name="Amaro Gonzalez C."/>
        </authorList>
    </citation>
    <scope>NUCLEOTIDE SEQUENCE</scope>
</reference>